<evidence type="ECO:0000313" key="1">
    <source>
        <dbReference type="EMBL" id="UOQ84851.1"/>
    </source>
</evidence>
<keyword evidence="2" id="KW-1185">Reference proteome</keyword>
<dbReference type="Proteomes" id="UP000831537">
    <property type="component" value="Chromosome"/>
</dbReference>
<organism evidence="1 2">
    <name type="scientific">Gracilibacillus salinarum</name>
    <dbReference type="NCBI Taxonomy" id="2932255"/>
    <lineage>
        <taxon>Bacteria</taxon>
        <taxon>Bacillati</taxon>
        <taxon>Bacillota</taxon>
        <taxon>Bacilli</taxon>
        <taxon>Bacillales</taxon>
        <taxon>Bacillaceae</taxon>
        <taxon>Gracilibacillus</taxon>
    </lineage>
</organism>
<proteinExistence type="predicted"/>
<dbReference type="RefSeq" id="WP_244743278.1">
    <property type="nucleotide sequence ID" value="NZ_CP095071.1"/>
</dbReference>
<name>A0ABY4GKF9_9BACI</name>
<sequence length="216" mass="25662">MSIIIKLNLSKYKNLVVLNQPNDYDLFNQYKKDLSDQHDAIFIFVETIEEMMTSVKQIIQQQSLDDKGYLYFAYPKKGNKRYQTYVHRDQIFPALRVGEDGYIEGSDLKFSRMVSMDEVFTVVGIKREPKKVKKTRAASQKVEDYQGNIKDVEQFLAGYPEQLDFYLHLTPGYQRDWARYIYSAKQQKTKEKRQQQMIDILKQGYKSMELFRQSKK</sequence>
<protein>
    <submittedName>
        <fullName evidence="1">YdeI/OmpD-associated family protein</fullName>
    </submittedName>
</protein>
<gene>
    <name evidence="1" type="ORF">MUN87_19700</name>
</gene>
<reference evidence="1 2" key="1">
    <citation type="submission" date="2022-04" db="EMBL/GenBank/DDBJ databases">
        <title>Gracilibacillus sp. isolated from saltern.</title>
        <authorList>
            <person name="Won M."/>
            <person name="Lee C.-M."/>
            <person name="Woen H.-Y."/>
            <person name="Kwon S.-W."/>
        </authorList>
    </citation>
    <scope>NUCLEOTIDE SEQUENCE [LARGE SCALE GENOMIC DNA]</scope>
    <source>
        <strain evidence="1 2">SSPM10-3</strain>
    </source>
</reference>
<evidence type="ECO:0000313" key="2">
    <source>
        <dbReference type="Proteomes" id="UP000831537"/>
    </source>
</evidence>
<dbReference type="EMBL" id="CP095071">
    <property type="protein sequence ID" value="UOQ84851.1"/>
    <property type="molecule type" value="Genomic_DNA"/>
</dbReference>
<dbReference type="Pfam" id="PF13376">
    <property type="entry name" value="OmdA"/>
    <property type="match status" value="1"/>
</dbReference>
<accession>A0ABY4GKF9</accession>